<dbReference type="PIRSF" id="PIRSF036852">
    <property type="entry name" value="Ribonuclease_H1_euk"/>
    <property type="match status" value="1"/>
</dbReference>
<proteinExistence type="inferred from homology"/>
<keyword evidence="6 9" id="KW-0255">Endonuclease</keyword>
<gene>
    <name evidence="12" type="ORF">CYNAS_LOCUS17473</name>
</gene>
<comment type="cofactor">
    <cofactor evidence="2 9">
        <name>Mg(2+)</name>
        <dbReference type="ChEBI" id="CHEBI:18420"/>
    </cofactor>
</comment>
<dbReference type="FunFam" id="3.40.970.10:FF:000001">
    <property type="entry name" value="Ribonuclease H1"/>
    <property type="match status" value="1"/>
</dbReference>
<comment type="function">
    <text evidence="9">Endonuclease that specifically degrades the RNA of RNA-DNA hybrids.</text>
</comment>
<dbReference type="InterPro" id="IPR011320">
    <property type="entry name" value="RNase_H1_N"/>
</dbReference>
<dbReference type="GO" id="GO:0043137">
    <property type="term" value="P:DNA replication, removal of RNA primer"/>
    <property type="evidence" value="ECO:0007669"/>
    <property type="project" value="TreeGrafter"/>
</dbReference>
<dbReference type="AlphaFoldDB" id="A0AA36H823"/>
<dbReference type="PANTHER" id="PTHR10642">
    <property type="entry name" value="RIBONUCLEASE H1"/>
    <property type="match status" value="1"/>
</dbReference>
<keyword evidence="7 9" id="KW-0378">Hydrolase</keyword>
<reference evidence="12" key="1">
    <citation type="submission" date="2023-07" db="EMBL/GenBank/DDBJ databases">
        <authorList>
            <consortium name="CYATHOMIX"/>
        </authorList>
    </citation>
    <scope>NUCLEOTIDE SEQUENCE</scope>
    <source>
        <strain evidence="12">N/A</strain>
    </source>
</reference>
<evidence type="ECO:0000256" key="9">
    <source>
        <dbReference type="PIRNR" id="PIRNR036852"/>
    </source>
</evidence>
<feature type="compositionally biased region" description="Polar residues" evidence="10">
    <location>
        <begin position="67"/>
        <end position="77"/>
    </location>
</feature>
<evidence type="ECO:0000256" key="3">
    <source>
        <dbReference type="ARBA" id="ARBA00005300"/>
    </source>
</evidence>
<keyword evidence="4 9" id="KW-0540">Nuclease</keyword>
<dbReference type="Proteomes" id="UP001176961">
    <property type="component" value="Unassembled WGS sequence"/>
</dbReference>
<feature type="domain" description="RNase H type-1" evidence="11">
    <location>
        <begin position="105"/>
        <end position="251"/>
    </location>
</feature>
<dbReference type="InterPro" id="IPR036397">
    <property type="entry name" value="RNaseH_sf"/>
</dbReference>
<keyword evidence="5 9" id="KW-0479">Metal-binding</keyword>
<keyword evidence="13" id="KW-1185">Reference proteome</keyword>
<dbReference type="SUPFAM" id="SSF53098">
    <property type="entry name" value="Ribonuclease H-like"/>
    <property type="match status" value="1"/>
</dbReference>
<dbReference type="GO" id="GO:0003676">
    <property type="term" value="F:nucleic acid binding"/>
    <property type="evidence" value="ECO:0007669"/>
    <property type="project" value="UniProtKB-UniRule"/>
</dbReference>
<dbReference type="InterPro" id="IPR017067">
    <property type="entry name" value="RNase_H1_euk"/>
</dbReference>
<evidence type="ECO:0000313" key="13">
    <source>
        <dbReference type="Proteomes" id="UP001176961"/>
    </source>
</evidence>
<dbReference type="InterPro" id="IPR012337">
    <property type="entry name" value="RNaseH-like_sf"/>
</dbReference>
<dbReference type="GO" id="GO:0000287">
    <property type="term" value="F:magnesium ion binding"/>
    <property type="evidence" value="ECO:0007669"/>
    <property type="project" value="UniProtKB-UniRule"/>
</dbReference>
<keyword evidence="8 9" id="KW-0460">Magnesium</keyword>
<name>A0AA36H823_CYLNA</name>
<dbReference type="InterPro" id="IPR037056">
    <property type="entry name" value="RNase_H1_N_sf"/>
</dbReference>
<dbReference type="InterPro" id="IPR009027">
    <property type="entry name" value="Ribosomal_bL9/RNase_H1_N"/>
</dbReference>
<evidence type="ECO:0000256" key="8">
    <source>
        <dbReference type="ARBA" id="ARBA00022842"/>
    </source>
</evidence>
<evidence type="ECO:0000259" key="11">
    <source>
        <dbReference type="PROSITE" id="PS50879"/>
    </source>
</evidence>
<dbReference type="PROSITE" id="PS50879">
    <property type="entry name" value="RNASE_H_1"/>
    <property type="match status" value="1"/>
</dbReference>
<evidence type="ECO:0000256" key="7">
    <source>
        <dbReference type="ARBA" id="ARBA00022801"/>
    </source>
</evidence>
<feature type="region of interest" description="Disordered" evidence="10">
    <location>
        <begin position="67"/>
        <end position="90"/>
    </location>
</feature>
<organism evidence="12 13">
    <name type="scientific">Cylicocyclus nassatus</name>
    <name type="common">Nematode worm</name>
    <dbReference type="NCBI Taxonomy" id="53992"/>
    <lineage>
        <taxon>Eukaryota</taxon>
        <taxon>Metazoa</taxon>
        <taxon>Ecdysozoa</taxon>
        <taxon>Nematoda</taxon>
        <taxon>Chromadorea</taxon>
        <taxon>Rhabditida</taxon>
        <taxon>Rhabditina</taxon>
        <taxon>Rhabditomorpha</taxon>
        <taxon>Strongyloidea</taxon>
        <taxon>Strongylidae</taxon>
        <taxon>Cylicocyclus</taxon>
    </lineage>
</organism>
<evidence type="ECO:0000256" key="1">
    <source>
        <dbReference type="ARBA" id="ARBA00000077"/>
    </source>
</evidence>
<evidence type="ECO:0000256" key="10">
    <source>
        <dbReference type="SAM" id="MobiDB-lite"/>
    </source>
</evidence>
<evidence type="ECO:0000313" key="12">
    <source>
        <dbReference type="EMBL" id="CAJ0605490.1"/>
    </source>
</evidence>
<evidence type="ECO:0000256" key="2">
    <source>
        <dbReference type="ARBA" id="ARBA00001946"/>
    </source>
</evidence>
<comment type="similarity">
    <text evidence="3 9">Belongs to the RNase H family.</text>
</comment>
<protein>
    <recommendedName>
        <fullName evidence="9">Ribonuclease H1</fullName>
        <shortName evidence="9">RNase H1</shortName>
        <ecNumber evidence="9">3.1.26.4</ecNumber>
    </recommendedName>
</protein>
<dbReference type="EC" id="3.1.26.4" evidence="9"/>
<dbReference type="GO" id="GO:0004523">
    <property type="term" value="F:RNA-DNA hybrid ribonuclease activity"/>
    <property type="evidence" value="ECO:0007669"/>
    <property type="project" value="UniProtKB-UniRule"/>
</dbReference>
<dbReference type="EMBL" id="CATQJL010000316">
    <property type="protein sequence ID" value="CAJ0605490.1"/>
    <property type="molecule type" value="Genomic_DNA"/>
</dbReference>
<dbReference type="InterPro" id="IPR002156">
    <property type="entry name" value="RNaseH_domain"/>
</dbReference>
<dbReference type="InterPro" id="IPR050092">
    <property type="entry name" value="RNase_H"/>
</dbReference>
<evidence type="ECO:0000256" key="6">
    <source>
        <dbReference type="ARBA" id="ARBA00022759"/>
    </source>
</evidence>
<dbReference type="Gene3D" id="3.30.420.10">
    <property type="entry name" value="Ribonuclease H-like superfamily/Ribonuclease H"/>
    <property type="match status" value="1"/>
</dbReference>
<comment type="caution">
    <text evidence="12">The sequence shown here is derived from an EMBL/GenBank/DDBJ whole genome shotgun (WGS) entry which is preliminary data.</text>
</comment>
<evidence type="ECO:0000256" key="4">
    <source>
        <dbReference type="ARBA" id="ARBA00022722"/>
    </source>
</evidence>
<accession>A0AA36H823</accession>
<dbReference type="Pfam" id="PF01693">
    <property type="entry name" value="Cauli_VI"/>
    <property type="match status" value="1"/>
</dbReference>
<dbReference type="PANTHER" id="PTHR10642:SF26">
    <property type="entry name" value="RIBONUCLEASE H1"/>
    <property type="match status" value="1"/>
</dbReference>
<comment type="catalytic activity">
    <reaction evidence="1 9">
        <text>Endonucleolytic cleavage to 5'-phosphomonoester.</text>
        <dbReference type="EC" id="3.1.26.4"/>
    </reaction>
</comment>
<dbReference type="Gene3D" id="3.40.970.10">
    <property type="entry name" value="Ribonuclease H1, N-terminal domain"/>
    <property type="match status" value="1"/>
</dbReference>
<dbReference type="Pfam" id="PF00075">
    <property type="entry name" value="RNase_H"/>
    <property type="match status" value="1"/>
</dbReference>
<dbReference type="SUPFAM" id="SSF55658">
    <property type="entry name" value="L9 N-domain-like"/>
    <property type="match status" value="1"/>
</dbReference>
<dbReference type="CDD" id="cd09280">
    <property type="entry name" value="RNase_HI_eukaryote_like"/>
    <property type="match status" value="1"/>
</dbReference>
<evidence type="ECO:0000256" key="5">
    <source>
        <dbReference type="ARBA" id="ARBA00022723"/>
    </source>
</evidence>
<sequence>MAKGGGFYAVANGRNIGIYTTWDQCRAQIDGYPKPRYKKFPTEKEAQDFIINYQLALRAAVAADPSSSESSLTQSGASRKRKAKEPLPDFTGIPERLKHCDESIWKDAPIVYTDGACSRNGYQGAKAGYGVFWGYDHPDNTCGPVHGAPTNNRGELLAVDVALKQAIRNNMSCVIVRTDSQLLMKSLDIYMEKWKRKKWKTSSGESVKNQDLIRSIDDSTQRIHVKFEYVAGHSGVAGNEEADKLARLGAQMYSTLTDKGF</sequence>